<evidence type="ECO:0000313" key="2">
    <source>
        <dbReference type="EMBL" id="MBM7702833.1"/>
    </source>
</evidence>
<dbReference type="Proteomes" id="UP000809829">
    <property type="component" value="Unassembled WGS sequence"/>
</dbReference>
<dbReference type="PANTHER" id="PTHR43792">
    <property type="entry name" value="GNAT FAMILY, PUTATIVE (AFU_ORTHOLOGUE AFUA_3G00765)-RELATED-RELATED"/>
    <property type="match status" value="1"/>
</dbReference>
<evidence type="ECO:0000313" key="3">
    <source>
        <dbReference type="Proteomes" id="UP000809829"/>
    </source>
</evidence>
<sequence>MTFPILETKRLQLRELTLDDVDTLYDYFSNHDVTRYYGMSAFTGIYQAENLITHFEQMARDQKGIRWGIMLKEENELIGTIGFHSKSSLHKRAEVGYELHPAHWEQGYASEALDAVMIYGFAHWQLNRIGAVVFVENEASHRLLQKKGFQREGILREYMVQDDITHDAVSYSLLKKEWEQN</sequence>
<dbReference type="InterPro" id="IPR051531">
    <property type="entry name" value="N-acetyltransferase"/>
</dbReference>
<reference evidence="2 3" key="1">
    <citation type="submission" date="2021-01" db="EMBL/GenBank/DDBJ databases">
        <title>Genomic Encyclopedia of Type Strains, Phase IV (KMG-IV): sequencing the most valuable type-strain genomes for metagenomic binning, comparative biology and taxonomic classification.</title>
        <authorList>
            <person name="Goeker M."/>
        </authorList>
    </citation>
    <scope>NUCLEOTIDE SEQUENCE [LARGE SCALE GENOMIC DNA]</scope>
    <source>
        <strain evidence="2 3">DSM 104297</strain>
    </source>
</reference>
<accession>A0ABS2QU61</accession>
<proteinExistence type="predicted"/>
<feature type="domain" description="N-acetyltransferase" evidence="1">
    <location>
        <begin position="11"/>
        <end position="176"/>
    </location>
</feature>
<name>A0ABS2QU61_9BACI</name>
<dbReference type="EMBL" id="JAFBFC010000003">
    <property type="protein sequence ID" value="MBM7702833.1"/>
    <property type="molecule type" value="Genomic_DNA"/>
</dbReference>
<dbReference type="EC" id="2.3.1.267" evidence="2"/>
<dbReference type="Pfam" id="PF13302">
    <property type="entry name" value="Acetyltransf_3"/>
    <property type="match status" value="1"/>
</dbReference>
<dbReference type="InterPro" id="IPR016181">
    <property type="entry name" value="Acyl_CoA_acyltransferase"/>
</dbReference>
<dbReference type="SUPFAM" id="SSF55729">
    <property type="entry name" value="Acyl-CoA N-acyltransferases (Nat)"/>
    <property type="match status" value="1"/>
</dbReference>
<dbReference type="RefSeq" id="WP_205186166.1">
    <property type="nucleotide sequence ID" value="NZ_JAFBFC010000003.1"/>
</dbReference>
<organism evidence="2 3">
    <name type="scientific">Priestia iocasae</name>
    <dbReference type="NCBI Taxonomy" id="2291674"/>
    <lineage>
        <taxon>Bacteria</taxon>
        <taxon>Bacillati</taxon>
        <taxon>Bacillota</taxon>
        <taxon>Bacilli</taxon>
        <taxon>Bacillales</taxon>
        <taxon>Bacillaceae</taxon>
        <taxon>Priestia</taxon>
    </lineage>
</organism>
<keyword evidence="2" id="KW-0012">Acyltransferase</keyword>
<keyword evidence="3" id="KW-1185">Reference proteome</keyword>
<comment type="caution">
    <text evidence="2">The sequence shown here is derived from an EMBL/GenBank/DDBJ whole genome shotgun (WGS) entry which is preliminary data.</text>
</comment>
<gene>
    <name evidence="2" type="ORF">JOC83_001680</name>
</gene>
<protein>
    <submittedName>
        <fullName evidence="2">Ribosomal-protein-alanine N-acetyltransferase</fullName>
        <ecNumber evidence="2">2.3.1.267</ecNumber>
    </submittedName>
</protein>
<dbReference type="PROSITE" id="PS51186">
    <property type="entry name" value="GNAT"/>
    <property type="match status" value="1"/>
</dbReference>
<dbReference type="CDD" id="cd04301">
    <property type="entry name" value="NAT_SF"/>
    <property type="match status" value="1"/>
</dbReference>
<dbReference type="Gene3D" id="3.40.630.30">
    <property type="match status" value="1"/>
</dbReference>
<dbReference type="PANTHER" id="PTHR43792:SF9">
    <property type="entry name" value="RIBOSOMAL-PROTEIN-ALANINE ACETYLTRANSFERASE"/>
    <property type="match status" value="1"/>
</dbReference>
<dbReference type="GO" id="GO:0008999">
    <property type="term" value="F:protein-N-terminal-alanine acetyltransferase activity"/>
    <property type="evidence" value="ECO:0007669"/>
    <property type="project" value="UniProtKB-EC"/>
</dbReference>
<keyword evidence="2" id="KW-0808">Transferase</keyword>
<dbReference type="InterPro" id="IPR000182">
    <property type="entry name" value="GNAT_dom"/>
</dbReference>
<evidence type="ECO:0000259" key="1">
    <source>
        <dbReference type="PROSITE" id="PS51186"/>
    </source>
</evidence>